<keyword evidence="1" id="KW-0472">Membrane</keyword>
<evidence type="ECO:0000313" key="2">
    <source>
        <dbReference type="EMBL" id="EMI26360.1"/>
    </source>
</evidence>
<proteinExistence type="predicted"/>
<dbReference type="Gene3D" id="2.20.28.160">
    <property type="match status" value="1"/>
</dbReference>
<keyword evidence="1" id="KW-0812">Transmembrane</keyword>
<protein>
    <submittedName>
        <fullName evidence="2">Putative membrane protein</fullName>
    </submittedName>
</protein>
<dbReference type="PATRIC" id="fig|1263868.3.peg.3425"/>
<reference evidence="2 3" key="1">
    <citation type="journal article" date="2013" name="Mar. Genomics">
        <title>Expression of sulfatases in Rhodopirellula baltica and the diversity of sulfatases in the genus Rhodopirellula.</title>
        <authorList>
            <person name="Wegner C.E."/>
            <person name="Richter-Heitmann T."/>
            <person name="Klindworth A."/>
            <person name="Klockow C."/>
            <person name="Richter M."/>
            <person name="Achstetter T."/>
            <person name="Glockner F.O."/>
            <person name="Harder J."/>
        </authorList>
    </citation>
    <scope>NUCLEOTIDE SEQUENCE [LARGE SCALE GENOMIC DNA]</scope>
    <source>
        <strain evidence="2 3">SH398</strain>
    </source>
</reference>
<feature type="transmembrane region" description="Helical" evidence="1">
    <location>
        <begin position="155"/>
        <end position="176"/>
    </location>
</feature>
<sequence length="185" mass="19980">MISAMYLLPCPHCEESAEVSPARAGDEIPCPHCGQNIPVPKLGELRQLPTAEGDAATEKSNAKAAEGRANRPTVLFTALGLLAAGLFLAAAFCLVNWATISVPLNTEGHIDEFRQAYKEVSSAQMIREWEEINRNGVDLPAMYQYRVMELDKQAWLTNAGLFSGAGLLAVIGAFFIGRSGRTSEV</sequence>
<evidence type="ECO:0000256" key="1">
    <source>
        <dbReference type="SAM" id="Phobius"/>
    </source>
</evidence>
<evidence type="ECO:0000313" key="3">
    <source>
        <dbReference type="Proteomes" id="UP000011996"/>
    </source>
</evidence>
<dbReference type="EMBL" id="ANOF01000097">
    <property type="protein sequence ID" value="EMI26360.1"/>
    <property type="molecule type" value="Genomic_DNA"/>
</dbReference>
<accession>M5S4C4</accession>
<name>M5S4C4_9BACT</name>
<organism evidence="2 3">
    <name type="scientific">Rhodopirellula europaea SH398</name>
    <dbReference type="NCBI Taxonomy" id="1263868"/>
    <lineage>
        <taxon>Bacteria</taxon>
        <taxon>Pseudomonadati</taxon>
        <taxon>Planctomycetota</taxon>
        <taxon>Planctomycetia</taxon>
        <taxon>Pirellulales</taxon>
        <taxon>Pirellulaceae</taxon>
        <taxon>Rhodopirellula</taxon>
    </lineage>
</organism>
<comment type="caution">
    <text evidence="2">The sequence shown here is derived from an EMBL/GenBank/DDBJ whole genome shotgun (WGS) entry which is preliminary data.</text>
</comment>
<gene>
    <name evidence="2" type="ORF">RESH_03166</name>
</gene>
<feature type="transmembrane region" description="Helical" evidence="1">
    <location>
        <begin position="73"/>
        <end position="98"/>
    </location>
</feature>
<dbReference type="Proteomes" id="UP000011996">
    <property type="component" value="Unassembled WGS sequence"/>
</dbReference>
<keyword evidence="1" id="KW-1133">Transmembrane helix</keyword>
<dbReference type="AlphaFoldDB" id="M5S4C4"/>